<feature type="chain" id="PRO_5037127464" evidence="2">
    <location>
        <begin position="22"/>
        <end position="469"/>
    </location>
</feature>
<keyword evidence="2" id="KW-0732">Signal</keyword>
<feature type="region of interest" description="Disordered" evidence="1">
    <location>
        <begin position="374"/>
        <end position="469"/>
    </location>
</feature>
<feature type="signal peptide" evidence="2">
    <location>
        <begin position="1"/>
        <end position="21"/>
    </location>
</feature>
<protein>
    <submittedName>
        <fullName evidence="4">Uncharacterized protein</fullName>
    </submittedName>
</protein>
<name>A0A914H6Z5_GLORO</name>
<evidence type="ECO:0000313" key="4">
    <source>
        <dbReference type="WBParaSite" id="Gr19_v10_g13800.t1"/>
    </source>
</evidence>
<dbReference type="WBParaSite" id="Gr19_v10_g13800.t1">
    <property type="protein sequence ID" value="Gr19_v10_g13800.t1"/>
    <property type="gene ID" value="Gr19_v10_g13800"/>
</dbReference>
<evidence type="ECO:0000256" key="1">
    <source>
        <dbReference type="SAM" id="MobiDB-lite"/>
    </source>
</evidence>
<keyword evidence="3" id="KW-1185">Reference proteome</keyword>
<feature type="compositionally biased region" description="Basic and acidic residues" evidence="1">
    <location>
        <begin position="409"/>
        <end position="439"/>
    </location>
</feature>
<dbReference type="AlphaFoldDB" id="A0A914H6Z5"/>
<accession>A0A914H6Z5</accession>
<proteinExistence type="predicted"/>
<sequence length="469" mass="52823">MRTSRKSLRIVFILIVRVYHSKLLLPPESPGGVVLRAYPGLDQQLTDEYAIKHFLRALDDPDLATSLELARTPGMQFDQLVTLAARAESTRKTIFASPLRFDDEFPTDCDDSCGQQRRRRVRDVSGEPRRLSAARVRSCKVAWRALADSGFHPLHLEPPPLPFGADCRAEQLGWTKLFGQASWALEVIRASLVHRRRLIDVPRVVFGDSTAAQITQNAEMTAVELLTSEEGLAGAIRALDDVVLSGKVKALLIVIGRDALLANETSETMDEHLGRIRDICSRYGHVFIFWAVPPYVHVRKLQYEEFVRSLVRLVSGTKIRLGHNSEDGRSLGEVFRYGATFAGHRVSKTGLLTEHGAKAMMAWIMDVGKFPGERELGKPRPKSQVVRVAPILATDRRPNRGRGGGLGLGDHRRLDSSRLSRLDRSPNRDRHRHESDRHSRASSRRWNPVSWRHRVSSPSSSFSSRRDRH</sequence>
<dbReference type="Proteomes" id="UP000887572">
    <property type="component" value="Unplaced"/>
</dbReference>
<evidence type="ECO:0000256" key="2">
    <source>
        <dbReference type="SAM" id="SignalP"/>
    </source>
</evidence>
<evidence type="ECO:0000313" key="3">
    <source>
        <dbReference type="Proteomes" id="UP000887572"/>
    </source>
</evidence>
<reference evidence="4" key="1">
    <citation type="submission" date="2022-11" db="UniProtKB">
        <authorList>
            <consortium name="WormBaseParasite"/>
        </authorList>
    </citation>
    <scope>IDENTIFICATION</scope>
</reference>
<organism evidence="3 4">
    <name type="scientific">Globodera rostochiensis</name>
    <name type="common">Golden nematode worm</name>
    <name type="synonym">Heterodera rostochiensis</name>
    <dbReference type="NCBI Taxonomy" id="31243"/>
    <lineage>
        <taxon>Eukaryota</taxon>
        <taxon>Metazoa</taxon>
        <taxon>Ecdysozoa</taxon>
        <taxon>Nematoda</taxon>
        <taxon>Chromadorea</taxon>
        <taxon>Rhabditida</taxon>
        <taxon>Tylenchina</taxon>
        <taxon>Tylenchomorpha</taxon>
        <taxon>Tylenchoidea</taxon>
        <taxon>Heteroderidae</taxon>
        <taxon>Heteroderinae</taxon>
        <taxon>Globodera</taxon>
    </lineage>
</organism>